<proteinExistence type="predicted"/>
<evidence type="ECO:0000256" key="1">
    <source>
        <dbReference type="SAM" id="MobiDB-lite"/>
    </source>
</evidence>
<feature type="region of interest" description="Disordered" evidence="1">
    <location>
        <begin position="293"/>
        <end position="339"/>
    </location>
</feature>
<comment type="caution">
    <text evidence="2">The sequence shown here is derived from an EMBL/GenBank/DDBJ whole genome shotgun (WGS) entry which is preliminary data.</text>
</comment>
<gene>
    <name evidence="2" type="ORF">Enr8_14440</name>
</gene>
<dbReference type="AlphaFoldDB" id="A0A5C5VQ84"/>
<protein>
    <submittedName>
        <fullName evidence="2">Uncharacterized protein</fullName>
    </submittedName>
</protein>
<dbReference type="PROSITE" id="PS51257">
    <property type="entry name" value="PROKAR_LIPOPROTEIN"/>
    <property type="match status" value="1"/>
</dbReference>
<keyword evidence="3" id="KW-1185">Reference proteome</keyword>
<reference evidence="2 3" key="1">
    <citation type="submission" date="2019-02" db="EMBL/GenBank/DDBJ databases">
        <title>Deep-cultivation of Planctomycetes and their phenomic and genomic characterization uncovers novel biology.</title>
        <authorList>
            <person name="Wiegand S."/>
            <person name="Jogler M."/>
            <person name="Boedeker C."/>
            <person name="Pinto D."/>
            <person name="Vollmers J."/>
            <person name="Rivas-Marin E."/>
            <person name="Kohn T."/>
            <person name="Peeters S.H."/>
            <person name="Heuer A."/>
            <person name="Rast P."/>
            <person name="Oberbeckmann S."/>
            <person name="Bunk B."/>
            <person name="Jeske O."/>
            <person name="Meyerdierks A."/>
            <person name="Storesund J.E."/>
            <person name="Kallscheuer N."/>
            <person name="Luecker S."/>
            <person name="Lage O.M."/>
            <person name="Pohl T."/>
            <person name="Merkel B.J."/>
            <person name="Hornburger P."/>
            <person name="Mueller R.-W."/>
            <person name="Bruemmer F."/>
            <person name="Labrenz M."/>
            <person name="Spormann A.M."/>
            <person name="Op Den Camp H."/>
            <person name="Overmann J."/>
            <person name="Amann R."/>
            <person name="Jetten M.S.M."/>
            <person name="Mascher T."/>
            <person name="Medema M.H."/>
            <person name="Devos D.P."/>
            <person name="Kaster A.-K."/>
            <person name="Ovreas L."/>
            <person name="Rohde M."/>
            <person name="Galperin M.Y."/>
            <person name="Jogler C."/>
        </authorList>
    </citation>
    <scope>NUCLEOTIDE SEQUENCE [LARGE SCALE GENOMIC DNA]</scope>
    <source>
        <strain evidence="2 3">Enr8</strain>
    </source>
</reference>
<dbReference type="EMBL" id="SJPF01000001">
    <property type="protein sequence ID" value="TWT39742.1"/>
    <property type="molecule type" value="Genomic_DNA"/>
</dbReference>
<evidence type="ECO:0000313" key="2">
    <source>
        <dbReference type="EMBL" id="TWT39742.1"/>
    </source>
</evidence>
<accession>A0A5C5VQ84</accession>
<organism evidence="2 3">
    <name type="scientific">Blastopirellula retiformator</name>
    <dbReference type="NCBI Taxonomy" id="2527970"/>
    <lineage>
        <taxon>Bacteria</taxon>
        <taxon>Pseudomonadati</taxon>
        <taxon>Planctomycetota</taxon>
        <taxon>Planctomycetia</taxon>
        <taxon>Pirellulales</taxon>
        <taxon>Pirellulaceae</taxon>
        <taxon>Blastopirellula</taxon>
    </lineage>
</organism>
<sequence length="373" mass="40902">MEAVYAKTFWLLLWSGLLCMSMGAGCPSMLRPMPVNNAPIAFATEPTLDQLIAQVNGNTMRVQTAETTGSTISIHGLPAIRANISMAPPRNFRLTGEAALMGQVLDFGSNDEEFWAWTTADGWPGLVYCRHDQYQYSSARQLLPVEPTWISQAMGLVYFEPGGNHQGPFPTTDGNLEVRTIVNSPSGTITKSTIIDKTYGFVLQQHVYDQAGNTLASALASAHRFDPTTGVSMPHRIDLKLPPAQMEFTINVYDYRINQPMTSGNVFVKPQRSDARAIDLANMNLQMMQPGAAPPTGATNVSPGFIPAGGNYQAQPQPGYQTPSQSPYQVQPYNQMPPQSGVPVNTMPRQPAVNYLPQAQYDTPKMRGFDVRR</sequence>
<feature type="compositionally biased region" description="Polar residues" evidence="1">
    <location>
        <begin position="312"/>
        <end position="338"/>
    </location>
</feature>
<evidence type="ECO:0000313" key="3">
    <source>
        <dbReference type="Proteomes" id="UP000318878"/>
    </source>
</evidence>
<dbReference type="Proteomes" id="UP000318878">
    <property type="component" value="Unassembled WGS sequence"/>
</dbReference>
<name>A0A5C5VQ84_9BACT</name>